<dbReference type="PANTHER" id="PTHR37533:SF2">
    <property type="entry name" value="FLAGELLAR HOOK-LENGTH CONTROL PROTEIN"/>
    <property type="match status" value="1"/>
</dbReference>
<dbReference type="AlphaFoldDB" id="A0A090SZH4"/>
<dbReference type="Pfam" id="PF02120">
    <property type="entry name" value="Flg_hook"/>
    <property type="match status" value="1"/>
</dbReference>
<dbReference type="Gene3D" id="3.30.750.140">
    <property type="match status" value="1"/>
</dbReference>
<accession>A0A090SZH4</accession>
<feature type="compositionally biased region" description="Gly residues" evidence="1">
    <location>
        <begin position="426"/>
        <end position="436"/>
    </location>
</feature>
<sequence length="465" mass="46752">MTDDAALAGATQINTEEPADLAAAQSSENKPSIAKSGSNSTKVGADAEQAMSENAELLSRLDESNKALKKPADGEAEKVAGAAVGVAAAEQALPSSQSSSQNSEQIASSITDGKPELAGKQAQGSNTVFAAAAAGAHASDGKLTQASDAKTALGAEGEGKGQANIAWSKSDAELAAKSEAKAALAGAAIAADKMPPTATSPTGVSSTGAALQTQSQVSAQASSAQVPVQGAQVASQPAGEMAAAAAMMAGGKELGGTDATKAGSPMGTQVAGANINGIKGANKAQNPAGLGNDTALQATGALTATQQLRAEQQAPAASAVQSPMVMTKENASDQVAERVQMMMSKNLKHVDIRLDPPELGRMQIRMSLNNDSATVHFTVQNQQTRDMVDQAMPRLREMLSQQGIQLADTSVQQQGQQQRHASHGSGSSGSGNGTSNGGSDVDSVENGTSVDVAVKQNKDGISYYA</sequence>
<keyword evidence="3" id="KW-0969">Cilium</keyword>
<dbReference type="EMBL" id="BBMT01000002">
    <property type="protein sequence ID" value="GAL33190.1"/>
    <property type="molecule type" value="Genomic_DNA"/>
</dbReference>
<reference evidence="3 4" key="1">
    <citation type="submission" date="2014-09" db="EMBL/GenBank/DDBJ databases">
        <title>Vibrio maritimus JCM 19240. (C210) whole genome shotgun sequence.</title>
        <authorList>
            <person name="Sawabe T."/>
            <person name="Meirelles P."/>
            <person name="Nakanishi M."/>
            <person name="Sayaka M."/>
            <person name="Hattori M."/>
            <person name="Ohkuma M."/>
        </authorList>
    </citation>
    <scope>NUCLEOTIDE SEQUENCE [LARGE SCALE GENOMIC DNA]</scope>
    <source>
        <strain evidence="3 4">JCM 19240</strain>
    </source>
</reference>
<proteinExistence type="predicted"/>
<feature type="compositionally biased region" description="Polar residues" evidence="1">
    <location>
        <begin position="24"/>
        <end position="42"/>
    </location>
</feature>
<feature type="domain" description="Flagellar hook-length control protein-like C-terminal" evidence="2">
    <location>
        <begin position="337"/>
        <end position="419"/>
    </location>
</feature>
<dbReference type="PANTHER" id="PTHR37533">
    <property type="entry name" value="FLAGELLAR HOOK-LENGTH CONTROL PROTEIN"/>
    <property type="match status" value="1"/>
</dbReference>
<dbReference type="InterPro" id="IPR021136">
    <property type="entry name" value="Flagellar_hook_control-like_C"/>
</dbReference>
<protein>
    <submittedName>
        <fullName evidence="3">Flagellar hook-length control protein FliK</fullName>
    </submittedName>
</protein>
<feature type="compositionally biased region" description="Low complexity" evidence="1">
    <location>
        <begin position="79"/>
        <end position="109"/>
    </location>
</feature>
<dbReference type="InterPro" id="IPR038610">
    <property type="entry name" value="FliK-like_C_sf"/>
</dbReference>
<gene>
    <name evidence="3" type="ORF">JCM19240_6622</name>
</gene>
<dbReference type="Proteomes" id="UP000029224">
    <property type="component" value="Unassembled WGS sequence"/>
</dbReference>
<evidence type="ECO:0000259" key="2">
    <source>
        <dbReference type="Pfam" id="PF02120"/>
    </source>
</evidence>
<keyword evidence="3" id="KW-0966">Cell projection</keyword>
<organism evidence="3 4">
    <name type="scientific">Vibrio maritimus</name>
    <dbReference type="NCBI Taxonomy" id="990268"/>
    <lineage>
        <taxon>Bacteria</taxon>
        <taxon>Pseudomonadati</taxon>
        <taxon>Pseudomonadota</taxon>
        <taxon>Gammaproteobacteria</taxon>
        <taxon>Vibrionales</taxon>
        <taxon>Vibrionaceae</taxon>
        <taxon>Vibrio</taxon>
    </lineage>
</organism>
<dbReference type="OrthoDB" id="1792985at2"/>
<feature type="compositionally biased region" description="Low complexity" evidence="1">
    <location>
        <begin position="408"/>
        <end position="425"/>
    </location>
</feature>
<reference evidence="3 4" key="2">
    <citation type="submission" date="2014-09" db="EMBL/GenBank/DDBJ databases">
        <authorList>
            <consortium name="NBRP consortium"/>
            <person name="Sawabe T."/>
            <person name="Meirelles P."/>
            <person name="Nakanishi M."/>
            <person name="Sayaka M."/>
            <person name="Hattori M."/>
            <person name="Ohkuma M."/>
        </authorList>
    </citation>
    <scope>NUCLEOTIDE SEQUENCE [LARGE SCALE GENOMIC DNA]</scope>
    <source>
        <strain evidence="3 4">JCM 19240</strain>
    </source>
</reference>
<dbReference type="InterPro" id="IPR052563">
    <property type="entry name" value="FliK"/>
</dbReference>
<dbReference type="CDD" id="cd17470">
    <property type="entry name" value="T3SS_Flik_C"/>
    <property type="match status" value="1"/>
</dbReference>
<name>A0A090SZH4_9VIBR</name>
<feature type="region of interest" description="Disordered" evidence="1">
    <location>
        <begin position="1"/>
        <end position="122"/>
    </location>
</feature>
<keyword evidence="3" id="KW-0282">Flagellum</keyword>
<comment type="caution">
    <text evidence="3">The sequence shown here is derived from an EMBL/GenBank/DDBJ whole genome shotgun (WGS) entry which is preliminary data.</text>
</comment>
<evidence type="ECO:0000313" key="4">
    <source>
        <dbReference type="Proteomes" id="UP000029224"/>
    </source>
</evidence>
<evidence type="ECO:0000256" key="1">
    <source>
        <dbReference type="SAM" id="MobiDB-lite"/>
    </source>
</evidence>
<evidence type="ECO:0000313" key="3">
    <source>
        <dbReference type="EMBL" id="GAL33190.1"/>
    </source>
</evidence>
<feature type="region of interest" description="Disordered" evidence="1">
    <location>
        <begin position="408"/>
        <end position="465"/>
    </location>
</feature>
<feature type="compositionally biased region" description="Basic and acidic residues" evidence="1">
    <location>
        <begin position="59"/>
        <end position="78"/>
    </location>
</feature>
<keyword evidence="4" id="KW-1185">Reference proteome</keyword>